<evidence type="ECO:0000256" key="7">
    <source>
        <dbReference type="SAM" id="Phobius"/>
    </source>
</evidence>
<keyword evidence="4 7" id="KW-0812">Transmembrane</keyword>
<evidence type="ECO:0000256" key="4">
    <source>
        <dbReference type="ARBA" id="ARBA00022692"/>
    </source>
</evidence>
<dbReference type="RefSeq" id="WP_025227855.1">
    <property type="nucleotide sequence ID" value="NZ_CP007139.1"/>
</dbReference>
<keyword evidence="5 7" id="KW-1133">Transmembrane helix</keyword>
<dbReference type="Pfam" id="PF03601">
    <property type="entry name" value="Cons_hypoth698"/>
    <property type="match status" value="1"/>
</dbReference>
<reference evidence="8 9" key="1">
    <citation type="journal article" date="2014" name="PLoS ONE">
        <title>The first complete genome sequence of the class fimbriimonadia in the phylum armatimonadetes.</title>
        <authorList>
            <person name="Hu Z.Y."/>
            <person name="Wang Y.Z."/>
            <person name="Im W.T."/>
            <person name="Wang S.Y."/>
            <person name="Zhao G.P."/>
            <person name="Zheng H.J."/>
            <person name="Quan Z.X."/>
        </authorList>
    </citation>
    <scope>NUCLEOTIDE SEQUENCE [LARGE SCALE GENOMIC DNA]</scope>
    <source>
        <strain evidence="8">Gsoil 348</strain>
    </source>
</reference>
<feature type="transmembrane region" description="Helical" evidence="7">
    <location>
        <begin position="296"/>
        <end position="314"/>
    </location>
</feature>
<dbReference type="GO" id="GO:0005886">
    <property type="term" value="C:plasma membrane"/>
    <property type="evidence" value="ECO:0007669"/>
    <property type="project" value="UniProtKB-SubCell"/>
</dbReference>
<name>A0A068NPF4_FIMGI</name>
<evidence type="ECO:0000256" key="3">
    <source>
        <dbReference type="ARBA" id="ARBA00022475"/>
    </source>
</evidence>
<proteinExistence type="inferred from homology"/>
<dbReference type="Proteomes" id="UP000027982">
    <property type="component" value="Chromosome"/>
</dbReference>
<sequence>MAARIAFVVGMLLCLIPLFPQAAKILPWVAPGALILGILIALTLGNPYPAISKKISKTGLQTSVVLLGFSVDLQKILKAGGQGIVFALLSITAVFGLGWLIQRLLKVRPLTSLLVSTGTAICGGSAIAAMASVTEAPQEDVSVAVGTVFLLNALALIFFPPLGHALHLTPDQFGTWAGIAIHDVASVVGAATAFDPASLETASAVKLSRVLYLIPIVIIAAQAMRRNRADGGNATPIPWFIGLFLLASVLSSYVPALKPLSPVARSLATAGFALSLFVIGLGISAKTLKAVGPRPLVQGAALWLFISVAALLAVRGL</sequence>
<evidence type="ECO:0000313" key="9">
    <source>
        <dbReference type="Proteomes" id="UP000027982"/>
    </source>
</evidence>
<evidence type="ECO:0000256" key="6">
    <source>
        <dbReference type="ARBA" id="ARBA00023136"/>
    </source>
</evidence>
<feature type="transmembrane region" description="Helical" evidence="7">
    <location>
        <begin position="113"/>
        <end position="131"/>
    </location>
</feature>
<evidence type="ECO:0000256" key="1">
    <source>
        <dbReference type="ARBA" id="ARBA00004651"/>
    </source>
</evidence>
<comment type="similarity">
    <text evidence="2">Belongs to the UPF0324 family.</text>
</comment>
<keyword evidence="9" id="KW-1185">Reference proteome</keyword>
<dbReference type="eggNOG" id="COG2855">
    <property type="taxonomic scope" value="Bacteria"/>
</dbReference>
<keyword evidence="6 7" id="KW-0472">Membrane</keyword>
<dbReference type="OrthoDB" id="9811391at2"/>
<keyword evidence="3" id="KW-1003">Cell membrane</keyword>
<dbReference type="KEGG" id="fgi:OP10G_0101"/>
<feature type="transmembrane region" description="Helical" evidence="7">
    <location>
        <begin position="143"/>
        <end position="162"/>
    </location>
</feature>
<accession>A0A068NPF4</accession>
<evidence type="ECO:0000256" key="2">
    <source>
        <dbReference type="ARBA" id="ARBA00007977"/>
    </source>
</evidence>
<feature type="transmembrane region" description="Helical" evidence="7">
    <location>
        <begin position="266"/>
        <end position="284"/>
    </location>
</feature>
<dbReference type="HOGENOM" id="CLU_033541_2_0_0"/>
<gene>
    <name evidence="8" type="ORF">OP10G_0101</name>
</gene>
<evidence type="ECO:0000313" key="8">
    <source>
        <dbReference type="EMBL" id="AIE83469.1"/>
    </source>
</evidence>
<dbReference type="InterPro" id="IPR018383">
    <property type="entry name" value="UPF0324_pro"/>
</dbReference>
<feature type="transmembrane region" description="Helical" evidence="7">
    <location>
        <begin position="30"/>
        <end position="48"/>
    </location>
</feature>
<feature type="transmembrane region" description="Helical" evidence="7">
    <location>
        <begin position="83"/>
        <end position="101"/>
    </location>
</feature>
<comment type="subcellular location">
    <subcellularLocation>
        <location evidence="1">Cell membrane</location>
        <topology evidence="1">Multi-pass membrane protein</topology>
    </subcellularLocation>
</comment>
<feature type="transmembrane region" description="Helical" evidence="7">
    <location>
        <begin position="206"/>
        <end position="224"/>
    </location>
</feature>
<dbReference type="STRING" id="661478.OP10G_0101"/>
<dbReference type="PANTHER" id="PTHR30106:SF1">
    <property type="entry name" value="UPF0324 MEMBRANE PROTEIN FN0533"/>
    <property type="match status" value="1"/>
</dbReference>
<evidence type="ECO:0000256" key="5">
    <source>
        <dbReference type="ARBA" id="ARBA00022989"/>
    </source>
</evidence>
<dbReference type="EMBL" id="CP007139">
    <property type="protein sequence ID" value="AIE83469.1"/>
    <property type="molecule type" value="Genomic_DNA"/>
</dbReference>
<dbReference type="AlphaFoldDB" id="A0A068NPF4"/>
<protein>
    <submittedName>
        <fullName evidence="8">Putative membrane protein YeiH</fullName>
    </submittedName>
</protein>
<dbReference type="PANTHER" id="PTHR30106">
    <property type="entry name" value="INNER MEMBRANE PROTEIN YEIH-RELATED"/>
    <property type="match status" value="1"/>
</dbReference>
<feature type="transmembrane region" description="Helical" evidence="7">
    <location>
        <begin position="174"/>
        <end position="194"/>
    </location>
</feature>
<feature type="transmembrane region" description="Helical" evidence="7">
    <location>
        <begin position="236"/>
        <end position="254"/>
    </location>
</feature>
<organism evidence="8 9">
    <name type="scientific">Fimbriimonas ginsengisoli Gsoil 348</name>
    <dbReference type="NCBI Taxonomy" id="661478"/>
    <lineage>
        <taxon>Bacteria</taxon>
        <taxon>Bacillati</taxon>
        <taxon>Armatimonadota</taxon>
        <taxon>Fimbriimonadia</taxon>
        <taxon>Fimbriimonadales</taxon>
        <taxon>Fimbriimonadaceae</taxon>
        <taxon>Fimbriimonas</taxon>
    </lineage>
</organism>